<evidence type="ECO:0008006" key="3">
    <source>
        <dbReference type="Google" id="ProtNLM"/>
    </source>
</evidence>
<evidence type="ECO:0000313" key="2">
    <source>
        <dbReference type="Proteomes" id="UP001296967"/>
    </source>
</evidence>
<dbReference type="EMBL" id="NHSF01000036">
    <property type="protein sequence ID" value="MBK5930036.1"/>
    <property type="molecule type" value="Genomic_DNA"/>
</dbReference>
<dbReference type="AlphaFoldDB" id="A0AAJ0UEV2"/>
<accession>A0AAJ0UEV2</accession>
<evidence type="ECO:0000313" key="1">
    <source>
        <dbReference type="EMBL" id="MBK5930036.1"/>
    </source>
</evidence>
<organism evidence="1 2">
    <name type="scientific">Halochromatium salexigens</name>
    <name type="common">Chromatium salexigens</name>
    <dbReference type="NCBI Taxonomy" id="49447"/>
    <lineage>
        <taxon>Bacteria</taxon>
        <taxon>Pseudomonadati</taxon>
        <taxon>Pseudomonadota</taxon>
        <taxon>Gammaproteobacteria</taxon>
        <taxon>Chromatiales</taxon>
        <taxon>Chromatiaceae</taxon>
        <taxon>Halochromatium</taxon>
    </lineage>
</organism>
<dbReference type="RefSeq" id="WP_201244452.1">
    <property type="nucleotide sequence ID" value="NZ_NHSF01000036.1"/>
</dbReference>
<dbReference type="InterPro" id="IPR035965">
    <property type="entry name" value="PAS-like_dom_sf"/>
</dbReference>
<proteinExistence type="predicted"/>
<comment type="caution">
    <text evidence="1">The sequence shown here is derived from an EMBL/GenBank/DDBJ whole genome shotgun (WGS) entry which is preliminary data.</text>
</comment>
<reference evidence="1" key="2">
    <citation type="journal article" date="2020" name="Microorganisms">
        <title>Osmotic Adaptation and Compatible Solute Biosynthesis of Phototrophic Bacteria as Revealed from Genome Analyses.</title>
        <authorList>
            <person name="Imhoff J.F."/>
            <person name="Rahn T."/>
            <person name="Kunzel S."/>
            <person name="Keller A."/>
            <person name="Neulinger S.C."/>
        </authorList>
    </citation>
    <scope>NUCLEOTIDE SEQUENCE</scope>
    <source>
        <strain evidence="1">DSM 4395</strain>
    </source>
</reference>
<dbReference type="SUPFAM" id="SSF55785">
    <property type="entry name" value="PYP-like sensor domain (PAS domain)"/>
    <property type="match status" value="1"/>
</dbReference>
<sequence length="179" mass="20856">MHRIDADGRIRYVSADWLAFAAENDYPTTAEAELGRPLFSAIVDEETRHIYALLIQRARASRRTLQFGYRCDSPDQRRWMRMHMRYLANSDEVEFSSRLLRVQARPRVPLLERPQEQPHSHRVLSMCSWCKAVLAEQAWVEVEQAVKQLQLFTMEAMPRISHGICPDCSQRLSSPEILS</sequence>
<protein>
    <recommendedName>
        <fullName evidence="3">PAS domain-containing protein</fullName>
    </recommendedName>
</protein>
<reference evidence="1" key="1">
    <citation type="submission" date="2017-05" db="EMBL/GenBank/DDBJ databases">
        <authorList>
            <person name="Imhoff J.F."/>
            <person name="Rahn T."/>
            <person name="Kuenzel S."/>
            <person name="Neulinger S.C."/>
        </authorList>
    </citation>
    <scope>NUCLEOTIDE SEQUENCE</scope>
    <source>
        <strain evidence="1">DSM 4395</strain>
    </source>
</reference>
<gene>
    <name evidence="1" type="ORF">CCR82_05720</name>
</gene>
<dbReference type="Proteomes" id="UP001296967">
    <property type="component" value="Unassembled WGS sequence"/>
</dbReference>
<name>A0AAJ0UEV2_HALSE</name>
<keyword evidence="2" id="KW-1185">Reference proteome</keyword>